<sequence length="1805" mass="203180">MRIHEESVGVSASRDHLVFAYYVTGHGFGHATRVVEVTRHLILAGHDVHVVTGAPDFVFTSEIQSPRLFIRKVLLDCGAVQADALTVDRLASLEKYSETAVVPRASILETEVAWLNSIKADLVVSDVVPVACRAAADAGIRSVCCTNFSWDFIYAEYVMAAGNNHRSIVWQIAEDYSHCEFLIRLPGYCPMPAFRDVIDVPLVVRRLHKSRKEVRKELGIGDDVKLVILNFGGQPAGWNLKEEYLPSGWLCLVCGAPTQELPPNFIKLARDAYTPDLMAASDCMLGKIGYGTVSEALAYRLPFVFVRRDYFNEEPFLRNMLEYYQAGVEMIRRDLLTGHWKPYLERAISLKPCYEGGINGGEVAAQILQETAIGKNYASDKRCKVLPLLREPPVTSPGLHRGVHGNRRPSRFEESVFSRRNRKWGEIDISLLNLRPLNSKLIMAGRRLSLDYTSGEGRNSNGWRGFALELRRILFPETVKSQNHQTLAAGRPANSEDRMKKSFVAVVLSSGETHGGRVDKGKAIILEEIPDPKEHSKQNTISNALTINMGEMLSGQKKGDLDVVKLSINLELFCGPNGVWSLSKASMGESTTSTQEPKSQIGSLVTKEDVGPKPGIKPTVECGSNVASTSAQPKPMKTTRPKWIWRPRGKATITKGGTEASGKATNVKRGTDASGKAEMSQALTSASASTPADSIEHAIGFIDPNTAVHRSWGSSSDWVLKLRDGKRISIPLSLIRQPTVEASSIPDFANEPKVLLLEGFEDMGASDDGKKDSDEDTDEEDEVSVVWEDPEVGEEGGTMVCCEETESALEIEPLASMGPDMAHLLGLGLDDDVHESSHSSEQVWGNYQEFRQFLGATYEGYEEEILNLLKSIDARRRQQPRERESTLKEVKAGGRGSRELKGLMSSVNYDMGSARRRTDPRERETKLDLITRGIVRSLWGIHHVDWVYFGSNGASGGILLMWDRRVFEKIDEAVGLFSVSCKFRSIADQHEWAFSGVYGPHSDGERRVMWKELARIASWWGTPWCVGGDFNVIRFPTERLGADQFTPAMNEFSEFIFSLGLMDIPLEGGKFTWSNNQVGSRRPLLDGLNFSMLSTEDAAGLEKPFAEEEVSGVVHGFVGDKAPGPDGFPLAFFQFFWNVVKTNILWVLNYFHEMGSFERSLNATFLALIPKKTYAVEGRQILDSVLIANECLDSWMRLGDPGVLCKLDVEKAYDHVNWNFLIYLLQRCGFPSRWRNWIRFCISTVRFSILINGSPSGFYESSRGLRQGDPLSPLLFVVVMEALSRLLNRAVLGGYFSGFTVGNHVGSEVMVTHLLFADDTLMFCDADPSMLGQLGRVLTWFEAFSGLKINLGKSEMVPVGDVPNLADLAAILGCHCAAFPMKYLGLPWGLNSRKPTYGIRSLKRWNVAWQGGRDYIYLKGLQRDFLWSGLGSEFKYHLVSWPKICEPVCSGGLAIRHLRRFNQALLGKWLWRYGIERDALWRRVVEAKYGSLWGGWCSKEVRGPYGVGLWKNIRREWESFSSKIYMQVGNGVRIRFWHDHWCGEEPLRLTYPHLFAIAREKDASIADLVSFESGVMHWNLSFTRNVQDWELESLSTFMDCIYACPLKGEGEDHICWERLHTFSVKRYYQSLTPITSNLFPWKMIWKAKVPPRVAFLSWITSLGKALTIDNLRKRGLILQNWCCLCKSNGESVDHLFIHCPMATEMWGMVFGMFGVQWVMPKTIMDLFSCWSVWIGSHDTVLVWKMIPHCLIWCLWHERNARNFEDSERHIHELKLFFFHTLFDWVLGSGASSIHSILELIDLCKF</sequence>
<feature type="compositionally biased region" description="Acidic residues" evidence="1">
    <location>
        <begin position="774"/>
        <end position="784"/>
    </location>
</feature>
<dbReference type="InterPro" id="IPR043502">
    <property type="entry name" value="DNA/RNA_pol_sf"/>
</dbReference>
<dbReference type="InterPro" id="IPR000477">
    <property type="entry name" value="RT_dom"/>
</dbReference>
<gene>
    <name evidence="3" type="ORF">FSB_LOCUS45758</name>
</gene>
<name>A0A2N9HV74_FAGSY</name>
<dbReference type="SUPFAM" id="SSF56672">
    <property type="entry name" value="DNA/RNA polymerases"/>
    <property type="match status" value="1"/>
</dbReference>
<dbReference type="SUPFAM" id="SSF53756">
    <property type="entry name" value="UDP-Glycosyltransferase/glycogen phosphorylase"/>
    <property type="match status" value="1"/>
</dbReference>
<dbReference type="FunFam" id="3.40.50.2000:FF:000142">
    <property type="entry name" value="L-arabinokinase"/>
    <property type="match status" value="1"/>
</dbReference>
<dbReference type="PROSITE" id="PS50878">
    <property type="entry name" value="RT_POL"/>
    <property type="match status" value="1"/>
</dbReference>
<evidence type="ECO:0000313" key="3">
    <source>
        <dbReference type="EMBL" id="SPD17876.1"/>
    </source>
</evidence>
<reference evidence="3" key="1">
    <citation type="submission" date="2018-02" db="EMBL/GenBank/DDBJ databases">
        <authorList>
            <person name="Cohen D.B."/>
            <person name="Kent A.D."/>
        </authorList>
    </citation>
    <scope>NUCLEOTIDE SEQUENCE</scope>
</reference>
<feature type="domain" description="Reverse transcriptase" evidence="2">
    <location>
        <begin position="1150"/>
        <end position="1388"/>
    </location>
</feature>
<dbReference type="EMBL" id="OIVN01004524">
    <property type="protein sequence ID" value="SPD17876.1"/>
    <property type="molecule type" value="Genomic_DNA"/>
</dbReference>
<dbReference type="CDD" id="cd01650">
    <property type="entry name" value="RT_nLTR_like"/>
    <property type="match status" value="1"/>
</dbReference>
<dbReference type="PANTHER" id="PTHR38134">
    <property type="entry name" value="SLR1395 PROTEIN"/>
    <property type="match status" value="1"/>
</dbReference>
<accession>A0A2N9HV74</accession>
<dbReference type="InterPro" id="IPR053205">
    <property type="entry name" value="GHMP_kinase_L-arabinokinase"/>
</dbReference>
<dbReference type="Gene3D" id="3.60.10.10">
    <property type="entry name" value="Endonuclease/exonuclease/phosphatase"/>
    <property type="match status" value="1"/>
</dbReference>
<feature type="region of interest" description="Disordered" evidence="1">
    <location>
        <begin position="763"/>
        <end position="784"/>
    </location>
</feature>
<organism evidence="3">
    <name type="scientific">Fagus sylvatica</name>
    <name type="common">Beechnut</name>
    <dbReference type="NCBI Taxonomy" id="28930"/>
    <lineage>
        <taxon>Eukaryota</taxon>
        <taxon>Viridiplantae</taxon>
        <taxon>Streptophyta</taxon>
        <taxon>Embryophyta</taxon>
        <taxon>Tracheophyta</taxon>
        <taxon>Spermatophyta</taxon>
        <taxon>Magnoliopsida</taxon>
        <taxon>eudicotyledons</taxon>
        <taxon>Gunneridae</taxon>
        <taxon>Pentapetalae</taxon>
        <taxon>rosids</taxon>
        <taxon>fabids</taxon>
        <taxon>Fagales</taxon>
        <taxon>Fagaceae</taxon>
        <taxon>Fagus</taxon>
    </lineage>
</organism>
<dbReference type="InterPro" id="IPR026960">
    <property type="entry name" value="RVT-Znf"/>
</dbReference>
<feature type="region of interest" description="Disordered" evidence="1">
    <location>
        <begin position="651"/>
        <end position="677"/>
    </location>
</feature>
<dbReference type="Pfam" id="PF00078">
    <property type="entry name" value="RVT_1"/>
    <property type="match status" value="1"/>
</dbReference>
<evidence type="ECO:0000259" key="2">
    <source>
        <dbReference type="PROSITE" id="PS50878"/>
    </source>
</evidence>
<proteinExistence type="predicted"/>
<dbReference type="Pfam" id="PF13966">
    <property type="entry name" value="zf-RVT"/>
    <property type="match status" value="1"/>
</dbReference>
<dbReference type="FunFam" id="3.40.50.2000:FF:000114">
    <property type="entry name" value="GHMP kinase-like"/>
    <property type="match status" value="1"/>
</dbReference>
<feature type="region of interest" description="Disordered" evidence="1">
    <location>
        <begin position="606"/>
        <end position="638"/>
    </location>
</feature>
<dbReference type="PANTHER" id="PTHR38134:SF2">
    <property type="entry name" value="GALACTOKINASE"/>
    <property type="match status" value="1"/>
</dbReference>
<dbReference type="SUPFAM" id="SSF56219">
    <property type="entry name" value="DNase I-like"/>
    <property type="match status" value="1"/>
</dbReference>
<evidence type="ECO:0000256" key="1">
    <source>
        <dbReference type="SAM" id="MobiDB-lite"/>
    </source>
</evidence>
<protein>
    <recommendedName>
        <fullName evidence="2">Reverse transcriptase domain-containing protein</fullName>
    </recommendedName>
</protein>
<dbReference type="InterPro" id="IPR036691">
    <property type="entry name" value="Endo/exonu/phosph_ase_sf"/>
</dbReference>
<dbReference type="Gene3D" id="3.40.50.2000">
    <property type="entry name" value="Glycogen Phosphorylase B"/>
    <property type="match status" value="2"/>
</dbReference>